<dbReference type="EMBL" id="BGZK01000955">
    <property type="protein sequence ID" value="GBP66380.1"/>
    <property type="molecule type" value="Genomic_DNA"/>
</dbReference>
<protein>
    <submittedName>
        <fullName evidence="1">Uncharacterized protein</fullName>
    </submittedName>
</protein>
<reference evidence="1 2" key="1">
    <citation type="journal article" date="2019" name="Commun. Biol.">
        <title>The bagworm genome reveals a unique fibroin gene that provides high tensile strength.</title>
        <authorList>
            <person name="Kono N."/>
            <person name="Nakamura H."/>
            <person name="Ohtoshi R."/>
            <person name="Tomita M."/>
            <person name="Numata K."/>
            <person name="Arakawa K."/>
        </authorList>
    </citation>
    <scope>NUCLEOTIDE SEQUENCE [LARGE SCALE GENOMIC DNA]</scope>
</reference>
<comment type="caution">
    <text evidence="1">The sequence shown here is derived from an EMBL/GenBank/DDBJ whole genome shotgun (WGS) entry which is preliminary data.</text>
</comment>
<proteinExistence type="predicted"/>
<gene>
    <name evidence="1" type="ORF">EVAR_88490_1</name>
</gene>
<accession>A0A4C1XTC7</accession>
<evidence type="ECO:0000313" key="2">
    <source>
        <dbReference type="Proteomes" id="UP000299102"/>
    </source>
</evidence>
<sequence>MLVVQRRRKHATACVACARRSLAGALTGPATAAPERDGNSCGRGLSARASRVTVHSPLRLEKCNLCTYALSHLLNVIGFRFSTRTEVERRRDPRERPRRRGVARGGDGRRVWRLKDVSRTTNIDRWPAIVAVRRLVGYAVARARPLHVCRPRRDDPDDLRQNILE</sequence>
<keyword evidence="2" id="KW-1185">Reference proteome</keyword>
<name>A0A4C1XTC7_EUMVA</name>
<organism evidence="1 2">
    <name type="scientific">Eumeta variegata</name>
    <name type="common">Bagworm moth</name>
    <name type="synonym">Eumeta japonica</name>
    <dbReference type="NCBI Taxonomy" id="151549"/>
    <lineage>
        <taxon>Eukaryota</taxon>
        <taxon>Metazoa</taxon>
        <taxon>Ecdysozoa</taxon>
        <taxon>Arthropoda</taxon>
        <taxon>Hexapoda</taxon>
        <taxon>Insecta</taxon>
        <taxon>Pterygota</taxon>
        <taxon>Neoptera</taxon>
        <taxon>Endopterygota</taxon>
        <taxon>Lepidoptera</taxon>
        <taxon>Glossata</taxon>
        <taxon>Ditrysia</taxon>
        <taxon>Tineoidea</taxon>
        <taxon>Psychidae</taxon>
        <taxon>Oiketicinae</taxon>
        <taxon>Eumeta</taxon>
    </lineage>
</organism>
<dbReference type="Proteomes" id="UP000299102">
    <property type="component" value="Unassembled WGS sequence"/>
</dbReference>
<dbReference type="AlphaFoldDB" id="A0A4C1XTC7"/>
<evidence type="ECO:0000313" key="1">
    <source>
        <dbReference type="EMBL" id="GBP66380.1"/>
    </source>
</evidence>